<dbReference type="GO" id="GO:0009408">
    <property type="term" value="P:response to heat"/>
    <property type="evidence" value="ECO:0007669"/>
    <property type="project" value="InterPro"/>
</dbReference>
<feature type="compositionally biased region" description="Basic and acidic residues" evidence="7">
    <location>
        <begin position="392"/>
        <end position="432"/>
    </location>
</feature>
<feature type="domain" description="J" evidence="8">
    <location>
        <begin position="50"/>
        <end position="114"/>
    </location>
</feature>
<keyword evidence="1 6" id="KW-0479">Metal-binding</keyword>
<evidence type="ECO:0000259" key="9">
    <source>
        <dbReference type="PROSITE" id="PS51188"/>
    </source>
</evidence>
<gene>
    <name evidence="10" type="ORF">BXYJ_LOCUS5115</name>
</gene>
<keyword evidence="3 6" id="KW-0863">Zinc-finger</keyword>
<evidence type="ECO:0000313" key="11">
    <source>
        <dbReference type="Proteomes" id="UP000095284"/>
    </source>
</evidence>
<organism evidence="11 13">
    <name type="scientific">Bursaphelenchus xylophilus</name>
    <name type="common">Pinewood nematode worm</name>
    <name type="synonym">Aphelenchoides xylophilus</name>
    <dbReference type="NCBI Taxonomy" id="6326"/>
    <lineage>
        <taxon>Eukaryota</taxon>
        <taxon>Metazoa</taxon>
        <taxon>Ecdysozoa</taxon>
        <taxon>Nematoda</taxon>
        <taxon>Chromadorea</taxon>
        <taxon>Rhabditida</taxon>
        <taxon>Tylenchina</taxon>
        <taxon>Tylenchomorpha</taxon>
        <taxon>Aphelenchoidea</taxon>
        <taxon>Aphelenchoididae</taxon>
        <taxon>Bursaphelenchus</taxon>
    </lineage>
</organism>
<dbReference type="Gene3D" id="2.60.260.20">
    <property type="entry name" value="Urease metallochaperone UreE, N-terminal domain"/>
    <property type="match status" value="2"/>
</dbReference>
<dbReference type="GO" id="GO:0007005">
    <property type="term" value="P:mitochondrion organization"/>
    <property type="evidence" value="ECO:0007669"/>
    <property type="project" value="TreeGrafter"/>
</dbReference>
<dbReference type="Proteomes" id="UP000582659">
    <property type="component" value="Unassembled WGS sequence"/>
</dbReference>
<dbReference type="PANTHER" id="PTHR44145">
    <property type="entry name" value="DNAJ HOMOLOG SUBFAMILY A MEMBER 3, MITOCHONDRIAL"/>
    <property type="match status" value="1"/>
</dbReference>
<dbReference type="Pfam" id="PF01556">
    <property type="entry name" value="DnaJ_C"/>
    <property type="match status" value="1"/>
</dbReference>
<dbReference type="Gene3D" id="2.10.230.10">
    <property type="entry name" value="Heat shock protein DnaJ, cysteine-rich domain"/>
    <property type="match status" value="1"/>
</dbReference>
<dbReference type="EMBL" id="CAJFCV020000002">
    <property type="protein sequence ID" value="CAG9101346.1"/>
    <property type="molecule type" value="Genomic_DNA"/>
</dbReference>
<dbReference type="GO" id="GO:0005739">
    <property type="term" value="C:mitochondrion"/>
    <property type="evidence" value="ECO:0007669"/>
    <property type="project" value="TreeGrafter"/>
</dbReference>
<dbReference type="GO" id="GO:0006457">
    <property type="term" value="P:protein folding"/>
    <property type="evidence" value="ECO:0007669"/>
    <property type="project" value="InterPro"/>
</dbReference>
<dbReference type="WBParaSite" id="BXY_1702400.1">
    <property type="protein sequence ID" value="BXY_1702400.1"/>
    <property type="gene ID" value="BXY_1702400"/>
</dbReference>
<dbReference type="InterPro" id="IPR008971">
    <property type="entry name" value="HSP40/DnaJ_pept-bd"/>
</dbReference>
<evidence type="ECO:0000313" key="13">
    <source>
        <dbReference type="WBParaSite" id="BXY_1702400.1"/>
    </source>
</evidence>
<dbReference type="InterPro" id="IPR036410">
    <property type="entry name" value="HSP_DnaJ_Cys-rich_dom_sf"/>
</dbReference>
<dbReference type="FunFam" id="2.60.260.20:FF:000005">
    <property type="entry name" value="Chaperone protein dnaJ 1, mitochondrial"/>
    <property type="match status" value="1"/>
</dbReference>
<evidence type="ECO:0000256" key="2">
    <source>
        <dbReference type="ARBA" id="ARBA00022737"/>
    </source>
</evidence>
<reference evidence="10" key="2">
    <citation type="submission" date="2020-09" db="EMBL/GenBank/DDBJ databases">
        <authorList>
            <person name="Kikuchi T."/>
        </authorList>
    </citation>
    <scope>NUCLEOTIDE SEQUENCE</scope>
    <source>
        <strain evidence="10">Ka4C1</strain>
    </source>
</reference>
<dbReference type="Proteomes" id="UP000095284">
    <property type="component" value="Unplaced"/>
</dbReference>
<evidence type="ECO:0000256" key="6">
    <source>
        <dbReference type="PROSITE-ProRule" id="PRU00546"/>
    </source>
</evidence>
<dbReference type="PROSITE" id="PS50076">
    <property type="entry name" value="DNAJ_2"/>
    <property type="match status" value="1"/>
</dbReference>
<evidence type="ECO:0000313" key="12">
    <source>
        <dbReference type="Proteomes" id="UP000659654"/>
    </source>
</evidence>
<keyword evidence="2" id="KW-0677">Repeat</keyword>
<evidence type="ECO:0000256" key="5">
    <source>
        <dbReference type="ARBA" id="ARBA00023186"/>
    </source>
</evidence>
<sequence length="452" mass="49612">MLGIRGFCRSAQFIASLSGNGFLRPANGATLLNSEYSQKRLFANGGKPKNYYEILGIQATAKESEVKAAYLKLAKKYHPDVCKEKDASNKFQEVSEAYEVLSDKQKRKEYDAYRSGGGGGFGRQGFDQRGTQQGWNYQSSRSAQDIFDQFFRGGFGGGDFAGSSYGFEASQQVQVKISFEEAARGVQKSINVNAIDTCAFCRGNGCAPGKSKVTCPYCSGTGFQTSTLSGFTLNHTCNYCKGAGKYNKDPCQTCAGTGQTVVNKKIGVYIPAGVDNGEMLRVQVGQSMVYLNIQVNPSLIHRREKENIHTDVEISLADAVLGGQINVPGIESDTVISIPPGTSSHRILCLKGKGIKRLNGIGTGDQFVNIKISVPKTLTQRQRELIEEWKRIEKGEEPKKPPKKEAPKKETETAKETKKEEEKPEDEPKKQQDGVFQRFVNLIRGKTNADTL</sequence>
<dbReference type="CDD" id="cd06257">
    <property type="entry name" value="DnaJ"/>
    <property type="match status" value="1"/>
</dbReference>
<dbReference type="SMR" id="A0A1I7SVE8"/>
<dbReference type="SUPFAM" id="SSF46565">
    <property type="entry name" value="Chaperone J-domain"/>
    <property type="match status" value="1"/>
</dbReference>
<name>A0A1I7SVE8_BURXY</name>
<dbReference type="CDD" id="cd10747">
    <property type="entry name" value="DnaJ_C"/>
    <property type="match status" value="1"/>
</dbReference>
<dbReference type="InterPro" id="IPR018253">
    <property type="entry name" value="DnaJ_domain_CS"/>
</dbReference>
<dbReference type="CDD" id="cd10719">
    <property type="entry name" value="DnaJ_zf"/>
    <property type="match status" value="1"/>
</dbReference>
<dbReference type="GO" id="GO:0008270">
    <property type="term" value="F:zinc ion binding"/>
    <property type="evidence" value="ECO:0007669"/>
    <property type="project" value="UniProtKB-KW"/>
</dbReference>
<dbReference type="PROSITE" id="PS51188">
    <property type="entry name" value="ZF_CR"/>
    <property type="match status" value="1"/>
</dbReference>
<keyword evidence="12" id="KW-1185">Reference proteome</keyword>
<dbReference type="InterPro" id="IPR001623">
    <property type="entry name" value="DnaJ_domain"/>
</dbReference>
<dbReference type="GO" id="GO:0051082">
    <property type="term" value="F:unfolded protein binding"/>
    <property type="evidence" value="ECO:0007669"/>
    <property type="project" value="InterPro"/>
</dbReference>
<dbReference type="Gene3D" id="1.10.287.110">
    <property type="entry name" value="DnaJ domain"/>
    <property type="match status" value="1"/>
</dbReference>
<dbReference type="SUPFAM" id="SSF49493">
    <property type="entry name" value="HSP40/DnaJ peptide-binding domain"/>
    <property type="match status" value="2"/>
</dbReference>
<dbReference type="EMBL" id="CAJFDI010000002">
    <property type="protein sequence ID" value="CAD5217598.1"/>
    <property type="molecule type" value="Genomic_DNA"/>
</dbReference>
<feature type="zinc finger region" description="CR-type" evidence="6">
    <location>
        <begin position="185"/>
        <end position="263"/>
    </location>
</feature>
<dbReference type="SUPFAM" id="SSF57938">
    <property type="entry name" value="DnaJ/Hsp40 cysteine-rich domain"/>
    <property type="match status" value="1"/>
</dbReference>
<evidence type="ECO:0000256" key="3">
    <source>
        <dbReference type="ARBA" id="ARBA00022771"/>
    </source>
</evidence>
<keyword evidence="4 6" id="KW-0862">Zinc</keyword>
<protein>
    <submittedName>
        <fullName evidence="10">(pine wood nematode) hypothetical protein</fullName>
    </submittedName>
</protein>
<evidence type="ECO:0000313" key="10">
    <source>
        <dbReference type="EMBL" id="CAD5217598.1"/>
    </source>
</evidence>
<dbReference type="GO" id="GO:0031072">
    <property type="term" value="F:heat shock protein binding"/>
    <property type="evidence" value="ECO:0007669"/>
    <property type="project" value="InterPro"/>
</dbReference>
<dbReference type="Pfam" id="PF00684">
    <property type="entry name" value="DnaJ_CXXCXGXG"/>
    <property type="match status" value="1"/>
</dbReference>
<dbReference type="PROSITE" id="PS00636">
    <property type="entry name" value="DNAJ_1"/>
    <property type="match status" value="1"/>
</dbReference>
<keyword evidence="5" id="KW-0143">Chaperone</keyword>
<dbReference type="eggNOG" id="KOG0883">
    <property type="taxonomic scope" value="Eukaryota"/>
</dbReference>
<dbReference type="GO" id="GO:0005524">
    <property type="term" value="F:ATP binding"/>
    <property type="evidence" value="ECO:0007669"/>
    <property type="project" value="InterPro"/>
</dbReference>
<dbReference type="Pfam" id="PF00226">
    <property type="entry name" value="DnaJ"/>
    <property type="match status" value="1"/>
</dbReference>
<dbReference type="Proteomes" id="UP000659654">
    <property type="component" value="Unassembled WGS sequence"/>
</dbReference>
<evidence type="ECO:0000259" key="8">
    <source>
        <dbReference type="PROSITE" id="PS50076"/>
    </source>
</evidence>
<dbReference type="HAMAP" id="MF_01152">
    <property type="entry name" value="DnaJ"/>
    <property type="match status" value="1"/>
</dbReference>
<dbReference type="PRINTS" id="PR00625">
    <property type="entry name" value="JDOMAIN"/>
</dbReference>
<dbReference type="PANTHER" id="PTHR44145:SF3">
    <property type="entry name" value="DNAJ HOMOLOG SUBFAMILY A MEMBER 3, MITOCHONDRIAL"/>
    <property type="match status" value="1"/>
</dbReference>
<reference evidence="13" key="1">
    <citation type="submission" date="2016-11" db="UniProtKB">
        <authorList>
            <consortium name="WormBaseParasite"/>
        </authorList>
    </citation>
    <scope>IDENTIFICATION</scope>
</reference>
<evidence type="ECO:0000256" key="1">
    <source>
        <dbReference type="ARBA" id="ARBA00022723"/>
    </source>
</evidence>
<dbReference type="FunFam" id="2.10.230.10:FF:000001">
    <property type="entry name" value="DnaJ subfamily A member 2"/>
    <property type="match status" value="1"/>
</dbReference>
<dbReference type="AlphaFoldDB" id="A0A1I7SVE8"/>
<dbReference type="SMART" id="SM00271">
    <property type="entry name" value="DnaJ"/>
    <property type="match status" value="1"/>
</dbReference>
<evidence type="ECO:0000256" key="7">
    <source>
        <dbReference type="SAM" id="MobiDB-lite"/>
    </source>
</evidence>
<feature type="region of interest" description="Disordered" evidence="7">
    <location>
        <begin position="392"/>
        <end position="452"/>
    </location>
</feature>
<proteinExistence type="inferred from homology"/>
<accession>A0A1I7SVE8</accession>
<dbReference type="eggNOG" id="KOG0715">
    <property type="taxonomic scope" value="Eukaryota"/>
</dbReference>
<dbReference type="InterPro" id="IPR012724">
    <property type="entry name" value="DnaJ"/>
</dbReference>
<dbReference type="OrthoDB" id="10256793at2759"/>
<evidence type="ECO:0000256" key="4">
    <source>
        <dbReference type="ARBA" id="ARBA00022833"/>
    </source>
</evidence>
<dbReference type="InterPro" id="IPR001305">
    <property type="entry name" value="HSP_DnaJ_Cys-rich_dom"/>
</dbReference>
<dbReference type="InterPro" id="IPR051938">
    <property type="entry name" value="Apopto_cytoskel_mod"/>
</dbReference>
<dbReference type="InterPro" id="IPR036869">
    <property type="entry name" value="J_dom_sf"/>
</dbReference>
<dbReference type="InterPro" id="IPR002939">
    <property type="entry name" value="DnaJ_C"/>
</dbReference>
<dbReference type="GO" id="GO:0043066">
    <property type="term" value="P:negative regulation of apoptotic process"/>
    <property type="evidence" value="ECO:0007669"/>
    <property type="project" value="TreeGrafter"/>
</dbReference>
<feature type="domain" description="CR-type" evidence="9">
    <location>
        <begin position="185"/>
        <end position="263"/>
    </location>
</feature>